<evidence type="ECO:0000256" key="5">
    <source>
        <dbReference type="ARBA" id="ARBA00023136"/>
    </source>
</evidence>
<dbReference type="Proteomes" id="UP001328107">
    <property type="component" value="Unassembled WGS sequence"/>
</dbReference>
<protein>
    <recommendedName>
        <fullName evidence="9">G protein-coupled receptor</fullName>
    </recommendedName>
</protein>
<comment type="subcellular location">
    <subcellularLocation>
        <location evidence="1">Membrane</location>
        <topology evidence="1">Multi-pass membrane protein</topology>
    </subcellularLocation>
</comment>
<comment type="caution">
    <text evidence="7">The sequence shown here is derived from an EMBL/GenBank/DDBJ whole genome shotgun (WGS) entry which is preliminary data.</text>
</comment>
<evidence type="ECO:0000256" key="6">
    <source>
        <dbReference type="SAM" id="Phobius"/>
    </source>
</evidence>
<dbReference type="PANTHER" id="PTHR22945:SF40">
    <property type="entry name" value="SERPENTINE RECEPTOR, CLASS D (DELTA)-RELATED"/>
    <property type="match status" value="1"/>
</dbReference>
<evidence type="ECO:0000256" key="4">
    <source>
        <dbReference type="ARBA" id="ARBA00022989"/>
    </source>
</evidence>
<feature type="transmembrane region" description="Helical" evidence="6">
    <location>
        <begin position="12"/>
        <end position="31"/>
    </location>
</feature>
<organism evidence="7 8">
    <name type="scientific">Pristionchus mayeri</name>
    <dbReference type="NCBI Taxonomy" id="1317129"/>
    <lineage>
        <taxon>Eukaryota</taxon>
        <taxon>Metazoa</taxon>
        <taxon>Ecdysozoa</taxon>
        <taxon>Nematoda</taxon>
        <taxon>Chromadorea</taxon>
        <taxon>Rhabditida</taxon>
        <taxon>Rhabditina</taxon>
        <taxon>Diplogasteromorpha</taxon>
        <taxon>Diplogasteroidea</taxon>
        <taxon>Neodiplogasteridae</taxon>
        <taxon>Pristionchus</taxon>
    </lineage>
</organism>
<proteinExistence type="inferred from homology"/>
<evidence type="ECO:0000256" key="2">
    <source>
        <dbReference type="ARBA" id="ARBA00009166"/>
    </source>
</evidence>
<keyword evidence="8" id="KW-1185">Reference proteome</keyword>
<dbReference type="AlphaFoldDB" id="A0AAN5CMK4"/>
<keyword evidence="4 6" id="KW-1133">Transmembrane helix</keyword>
<name>A0AAN5CMK4_9BILA</name>
<evidence type="ECO:0000256" key="1">
    <source>
        <dbReference type="ARBA" id="ARBA00004141"/>
    </source>
</evidence>
<reference evidence="8" key="1">
    <citation type="submission" date="2022-10" db="EMBL/GenBank/DDBJ databases">
        <title>Genome assembly of Pristionchus species.</title>
        <authorList>
            <person name="Yoshida K."/>
            <person name="Sommer R.J."/>
        </authorList>
    </citation>
    <scope>NUCLEOTIDE SEQUENCE [LARGE SCALE GENOMIC DNA]</scope>
    <source>
        <strain evidence="8">RS5460</strain>
    </source>
</reference>
<keyword evidence="3 6" id="KW-0812">Transmembrane</keyword>
<sequence>MSGNTMRIHSTLEKVLSIQSFIPAFFAFGVIDYFSCQLNLVVCSPVQEHLIMQTASFIPLCSPAITLFYVQPY</sequence>
<dbReference type="GO" id="GO:0016020">
    <property type="term" value="C:membrane"/>
    <property type="evidence" value="ECO:0007669"/>
    <property type="project" value="UniProtKB-SubCell"/>
</dbReference>
<evidence type="ECO:0008006" key="9">
    <source>
        <dbReference type="Google" id="ProtNLM"/>
    </source>
</evidence>
<dbReference type="EMBL" id="BTRK01000004">
    <property type="protein sequence ID" value="GMR47080.1"/>
    <property type="molecule type" value="Genomic_DNA"/>
</dbReference>
<feature type="non-terminal residue" evidence="7">
    <location>
        <position position="73"/>
    </location>
</feature>
<comment type="similarity">
    <text evidence="2">Belongs to the nematode receptor-like protein srd family.</text>
</comment>
<feature type="transmembrane region" description="Helical" evidence="6">
    <location>
        <begin position="51"/>
        <end position="70"/>
    </location>
</feature>
<dbReference type="InterPro" id="IPR050920">
    <property type="entry name" value="Nematode_rcpt-like_delta"/>
</dbReference>
<evidence type="ECO:0000313" key="8">
    <source>
        <dbReference type="Proteomes" id="UP001328107"/>
    </source>
</evidence>
<accession>A0AAN5CMK4</accession>
<dbReference type="Pfam" id="PF10317">
    <property type="entry name" value="7TM_GPCR_Srd"/>
    <property type="match status" value="1"/>
</dbReference>
<gene>
    <name evidence="7" type="ORF">PMAYCL1PPCAC_17275</name>
</gene>
<dbReference type="InterPro" id="IPR019421">
    <property type="entry name" value="7TM_GPCR_serpentine_rcpt_Srd"/>
</dbReference>
<dbReference type="PANTHER" id="PTHR22945">
    <property type="entry name" value="SERPENTINE RECEPTOR, CLASS D DELTA"/>
    <property type="match status" value="1"/>
</dbReference>
<evidence type="ECO:0000256" key="3">
    <source>
        <dbReference type="ARBA" id="ARBA00022692"/>
    </source>
</evidence>
<evidence type="ECO:0000313" key="7">
    <source>
        <dbReference type="EMBL" id="GMR47080.1"/>
    </source>
</evidence>
<keyword evidence="5 6" id="KW-0472">Membrane</keyword>